<keyword evidence="8" id="KW-1185">Reference proteome</keyword>
<evidence type="ECO:0000256" key="4">
    <source>
        <dbReference type="ARBA" id="ARBA00023242"/>
    </source>
</evidence>
<dbReference type="PANTHER" id="PTHR15950">
    <property type="entry name" value="TRANSCRIPTION COFACTOR VESTIGIAL-LIKE PROTEIN"/>
    <property type="match status" value="1"/>
</dbReference>
<evidence type="ECO:0000256" key="1">
    <source>
        <dbReference type="ARBA" id="ARBA00004123"/>
    </source>
</evidence>
<keyword evidence="2" id="KW-0805">Transcription regulation</keyword>
<keyword evidence="3" id="KW-0804">Transcription</keyword>
<dbReference type="Proteomes" id="UP000324632">
    <property type="component" value="Chromosome 17"/>
</dbReference>
<evidence type="ECO:0000313" key="7">
    <source>
        <dbReference type="EMBL" id="KAA0709369.1"/>
    </source>
</evidence>
<gene>
    <name evidence="7" type="ORF">E1301_Tti004206</name>
</gene>
<evidence type="ECO:0000256" key="2">
    <source>
        <dbReference type="ARBA" id="ARBA00023015"/>
    </source>
</evidence>
<reference evidence="7 8" key="1">
    <citation type="journal article" date="2019" name="Mol. Ecol. Resour.">
        <title>Chromosome-level genome assembly of Triplophysa tibetana, a fish adapted to the harsh high-altitude environment of the Tibetan Plateau.</title>
        <authorList>
            <person name="Yang X."/>
            <person name="Liu H."/>
            <person name="Ma Z."/>
            <person name="Zou Y."/>
            <person name="Zou M."/>
            <person name="Mao Y."/>
            <person name="Li X."/>
            <person name="Wang H."/>
            <person name="Chen T."/>
            <person name="Wang W."/>
            <person name="Yang R."/>
        </authorList>
    </citation>
    <scope>NUCLEOTIDE SEQUENCE [LARGE SCALE GENOMIC DNA]</scope>
    <source>
        <strain evidence="7">TTIB1903HZAU</strain>
        <tissue evidence="7">Muscle</tissue>
    </source>
</reference>
<dbReference type="Pfam" id="PF07545">
    <property type="entry name" value="Vg_Tdu"/>
    <property type="match status" value="1"/>
</dbReference>
<evidence type="ECO:0000313" key="8">
    <source>
        <dbReference type="Proteomes" id="UP000324632"/>
    </source>
</evidence>
<comment type="caution">
    <text evidence="7">The sequence shown here is derived from an EMBL/GenBank/DDBJ whole genome shotgun (WGS) entry which is preliminary data.</text>
</comment>
<protein>
    <recommendedName>
        <fullName evidence="9">Transcription cofactor vestigial-like protein 1</fullName>
    </recommendedName>
</protein>
<comment type="subcellular location">
    <subcellularLocation>
        <location evidence="1">Nucleus</location>
    </subcellularLocation>
</comment>
<evidence type="ECO:0000256" key="6">
    <source>
        <dbReference type="SAM" id="MobiDB-lite"/>
    </source>
</evidence>
<dbReference type="InterPro" id="IPR011520">
    <property type="entry name" value="Vg_fam"/>
</dbReference>
<comment type="similarity">
    <text evidence="5">Belongs to the vestigial family.</text>
</comment>
<proteinExistence type="inferred from homology"/>
<feature type="compositionally biased region" description="Polar residues" evidence="6">
    <location>
        <begin position="58"/>
        <end position="107"/>
    </location>
</feature>
<evidence type="ECO:0000256" key="3">
    <source>
        <dbReference type="ARBA" id="ARBA00023163"/>
    </source>
</evidence>
<evidence type="ECO:0008006" key="9">
    <source>
        <dbReference type="Google" id="ProtNLM"/>
    </source>
</evidence>
<organism evidence="7 8">
    <name type="scientific">Triplophysa tibetana</name>
    <dbReference type="NCBI Taxonomy" id="1572043"/>
    <lineage>
        <taxon>Eukaryota</taxon>
        <taxon>Metazoa</taxon>
        <taxon>Chordata</taxon>
        <taxon>Craniata</taxon>
        <taxon>Vertebrata</taxon>
        <taxon>Euteleostomi</taxon>
        <taxon>Actinopterygii</taxon>
        <taxon>Neopterygii</taxon>
        <taxon>Teleostei</taxon>
        <taxon>Ostariophysi</taxon>
        <taxon>Cypriniformes</taxon>
        <taxon>Nemacheilidae</taxon>
        <taxon>Triplophysa</taxon>
    </lineage>
</organism>
<dbReference type="GO" id="GO:0006355">
    <property type="term" value="P:regulation of DNA-templated transcription"/>
    <property type="evidence" value="ECO:0007669"/>
    <property type="project" value="InterPro"/>
</dbReference>
<keyword evidence="4" id="KW-0539">Nucleus</keyword>
<dbReference type="AlphaFoldDB" id="A0A5A9NK63"/>
<evidence type="ECO:0000256" key="5">
    <source>
        <dbReference type="ARBA" id="ARBA00025784"/>
    </source>
</evidence>
<accession>A0A5A9NK63</accession>
<dbReference type="GO" id="GO:0005634">
    <property type="term" value="C:nucleus"/>
    <property type="evidence" value="ECO:0007669"/>
    <property type="project" value="UniProtKB-SubCell"/>
</dbReference>
<feature type="region of interest" description="Disordered" evidence="6">
    <location>
        <begin position="39"/>
        <end position="107"/>
    </location>
</feature>
<name>A0A5A9NK63_9TELE</name>
<dbReference type="PANTHER" id="PTHR15950:SF23">
    <property type="entry name" value="SI:CH73-52F15.5-RELATED"/>
    <property type="match status" value="1"/>
</dbReference>
<dbReference type="EMBL" id="SOYY01000017">
    <property type="protein sequence ID" value="KAA0709369.1"/>
    <property type="molecule type" value="Genomic_DNA"/>
</dbReference>
<sequence length="206" mass="23079">MEDLRNQVAEKTEEQSGSVLLTYFQGDISSMVDEHFTRALSKATKPKAGPSKNKQNRKSAQTNDSDQWESHSQTTFQSMYSTERLQRGTSSNPQSSPYGSLNHPPNNTLIWHGGSRQDIGLALPPMHHPSAVSTEGLKVAEHKYNNSLLNLLHNDQPEIGSVMVAPSKQELIPGWTKYPGFTNQMNTDISFDSGVQVIEKKNLYWY</sequence>